<name>A0ABU2ZUR1_9ALTE</name>
<comment type="caution">
    <text evidence="1">The sequence shown here is derived from an EMBL/GenBank/DDBJ whole genome shotgun (WGS) entry which is preliminary data.</text>
</comment>
<evidence type="ECO:0000313" key="2">
    <source>
        <dbReference type="Proteomes" id="UP001253545"/>
    </source>
</evidence>
<accession>A0ABU2ZUR1</accession>
<feature type="non-terminal residue" evidence="1">
    <location>
        <position position="1"/>
    </location>
</feature>
<proteinExistence type="predicted"/>
<keyword evidence="2" id="KW-1185">Reference proteome</keyword>
<dbReference type="Proteomes" id="UP001253545">
    <property type="component" value="Unassembled WGS sequence"/>
</dbReference>
<protein>
    <submittedName>
        <fullName evidence="1">Diguanylate phosphodiesterase</fullName>
    </submittedName>
</protein>
<dbReference type="EMBL" id="JAVRHX010000002">
    <property type="protein sequence ID" value="MDT0595324.1"/>
    <property type="molecule type" value="Genomic_DNA"/>
</dbReference>
<sequence length="79" mass="9125">TPMPSIVSKLPFNGDIKDVLCKMESESNLAVQYRLCIAFEVADWQSIERLAKKLSVPSIELFEMHYEAMEWSNKMKQSL</sequence>
<reference evidence="1 2" key="1">
    <citation type="submission" date="2023-09" db="EMBL/GenBank/DDBJ databases">
        <authorList>
            <person name="Rey-Velasco X."/>
        </authorList>
    </citation>
    <scope>NUCLEOTIDE SEQUENCE [LARGE SCALE GENOMIC DNA]</scope>
    <source>
        <strain evidence="1 2">P117</strain>
    </source>
</reference>
<evidence type="ECO:0000313" key="1">
    <source>
        <dbReference type="EMBL" id="MDT0595324.1"/>
    </source>
</evidence>
<organism evidence="1 2">
    <name type="scientific">Glaciecola petra</name>
    <dbReference type="NCBI Taxonomy" id="3075602"/>
    <lineage>
        <taxon>Bacteria</taxon>
        <taxon>Pseudomonadati</taxon>
        <taxon>Pseudomonadota</taxon>
        <taxon>Gammaproteobacteria</taxon>
        <taxon>Alteromonadales</taxon>
        <taxon>Alteromonadaceae</taxon>
        <taxon>Glaciecola</taxon>
    </lineage>
</organism>
<gene>
    <name evidence="1" type="ORF">RM552_10745</name>
</gene>